<dbReference type="NCBIfam" id="TIGR02565">
    <property type="entry name" value="cas_Csy2"/>
    <property type="match status" value="1"/>
</dbReference>
<dbReference type="AlphaFoldDB" id="A0A839SZN6"/>
<gene>
    <name evidence="1" type="ORF">FHR87_001175</name>
</gene>
<protein>
    <submittedName>
        <fullName evidence="1">CRISPR-associated protein Csy2</fullName>
    </submittedName>
</protein>
<evidence type="ECO:0000313" key="2">
    <source>
        <dbReference type="Proteomes" id="UP000549250"/>
    </source>
</evidence>
<name>A0A839SZN6_AZOMA</name>
<dbReference type="Proteomes" id="UP000549250">
    <property type="component" value="Unassembled WGS sequence"/>
</dbReference>
<accession>A0A839SZN6</accession>
<evidence type="ECO:0000313" key="1">
    <source>
        <dbReference type="EMBL" id="MBB3102787.1"/>
    </source>
</evidence>
<keyword evidence="2" id="KW-1185">Reference proteome</keyword>
<comment type="caution">
    <text evidence="1">The sequence shown here is derived from an EMBL/GenBank/DDBJ whole genome shotgun (WGS) entry which is preliminary data.</text>
</comment>
<proteinExistence type="predicted"/>
<organism evidence="1 2">
    <name type="scientific">Azomonas macrocytogenes</name>
    <name type="common">Azotobacter macrocytogenes</name>
    <dbReference type="NCBI Taxonomy" id="69962"/>
    <lineage>
        <taxon>Bacteria</taxon>
        <taxon>Pseudomonadati</taxon>
        <taxon>Pseudomonadota</taxon>
        <taxon>Gammaproteobacteria</taxon>
        <taxon>Pseudomonadales</taxon>
        <taxon>Pseudomonadaceae</taxon>
        <taxon>Azomonas</taxon>
    </lineage>
</organism>
<dbReference type="EMBL" id="JACHXI010000004">
    <property type="protein sequence ID" value="MBB3102787.1"/>
    <property type="molecule type" value="Genomic_DNA"/>
</dbReference>
<sequence>MNPALPESQGLLILPHLRIQNANAISSPLTHGFPSITAFLGLMWALERKLAEQDMALAFDSVGVICHEHTEQTHNSGYVQTFRLTRNPLDKDGSTAAIVEEGRIHLDITLVFGVTGDSQNNPVLQELEQRRKTAQQVGDTLATLRVAGGTLLPSRPGPGRRIYPQLIRLAEDAQERGKQFRYLRRQWLPGFALVSRDDLLQQRLTALQAEAPNSTALDAWLDLSRRNWRPRPDQANESGKVEWQHDRPAGSGWIVPIPVGYGALTDQYPAGSVQNARDRNIPFCFVESLYSMGQWISPHRLSDARELLWYAHTDESQGLYRCRNDFAQLNPASGN</sequence>
<dbReference type="CDD" id="cd09736">
    <property type="entry name" value="Csy2_I-F"/>
    <property type="match status" value="1"/>
</dbReference>
<dbReference type="Pfam" id="PF09614">
    <property type="entry name" value="Cas_Csy2"/>
    <property type="match status" value="1"/>
</dbReference>
<dbReference type="InterPro" id="IPR013398">
    <property type="entry name" value="CRISPR-assoc_prot_Csy2"/>
</dbReference>
<dbReference type="RefSeq" id="WP_183165765.1">
    <property type="nucleotide sequence ID" value="NZ_JACHXI010000004.1"/>
</dbReference>
<reference evidence="1 2" key="1">
    <citation type="submission" date="2020-08" db="EMBL/GenBank/DDBJ databases">
        <title>Genomic Encyclopedia of Type Strains, Phase III (KMG-III): the genomes of soil and plant-associated and newly described type strains.</title>
        <authorList>
            <person name="Whitman W."/>
        </authorList>
    </citation>
    <scope>NUCLEOTIDE SEQUENCE [LARGE SCALE GENOMIC DNA]</scope>
    <source>
        <strain evidence="1 2">CECT 4462</strain>
    </source>
</reference>